<evidence type="ECO:0000256" key="3">
    <source>
        <dbReference type="ARBA" id="ARBA00022448"/>
    </source>
</evidence>
<comment type="subcellular location">
    <subcellularLocation>
        <location evidence="1">Cell inner membrane</location>
        <topology evidence="1">Peripheral membrane protein</topology>
    </subcellularLocation>
</comment>
<evidence type="ECO:0000256" key="7">
    <source>
        <dbReference type="ARBA" id="ARBA00022970"/>
    </source>
</evidence>
<dbReference type="CDD" id="cd03262">
    <property type="entry name" value="ABC_HisP_GlnQ"/>
    <property type="match status" value="1"/>
</dbReference>
<evidence type="ECO:0000256" key="6">
    <source>
        <dbReference type="ARBA" id="ARBA00022840"/>
    </source>
</evidence>
<dbReference type="GO" id="GO:0015424">
    <property type="term" value="F:ABC-type amino acid transporter activity"/>
    <property type="evidence" value="ECO:0007669"/>
    <property type="project" value="InterPro"/>
</dbReference>
<protein>
    <submittedName>
        <fullName evidence="10">Amino acid ABC transporter ATP-binding protein</fullName>
    </submittedName>
</protein>
<comment type="caution">
    <text evidence="10">The sequence shown here is derived from an EMBL/GenBank/DDBJ whole genome shotgun (WGS) entry which is preliminary data.</text>
</comment>
<organism evidence="10 11">
    <name type="scientific">Affinibrenneria salicis</name>
    <dbReference type="NCBI Taxonomy" id="2590031"/>
    <lineage>
        <taxon>Bacteria</taxon>
        <taxon>Pseudomonadati</taxon>
        <taxon>Pseudomonadota</taxon>
        <taxon>Gammaproteobacteria</taxon>
        <taxon>Enterobacterales</taxon>
        <taxon>Pectobacteriaceae</taxon>
        <taxon>Affinibrenneria</taxon>
    </lineage>
</organism>
<dbReference type="GO" id="GO:0016887">
    <property type="term" value="F:ATP hydrolysis activity"/>
    <property type="evidence" value="ECO:0007669"/>
    <property type="project" value="InterPro"/>
</dbReference>
<evidence type="ECO:0000259" key="9">
    <source>
        <dbReference type="PROSITE" id="PS50893"/>
    </source>
</evidence>
<evidence type="ECO:0000256" key="5">
    <source>
        <dbReference type="ARBA" id="ARBA00022741"/>
    </source>
</evidence>
<dbReference type="OrthoDB" id="9802264at2"/>
<name>A0A5J5G1C5_9GAMM</name>
<keyword evidence="11" id="KW-1185">Reference proteome</keyword>
<dbReference type="InterPro" id="IPR030679">
    <property type="entry name" value="ABC_ATPase_HisP-typ"/>
</dbReference>
<accession>A0A5J5G1C5</accession>
<feature type="domain" description="ABC transporter" evidence="9">
    <location>
        <begin position="2"/>
        <end position="239"/>
    </location>
</feature>
<dbReference type="InterPro" id="IPR017871">
    <property type="entry name" value="ABC_transporter-like_CS"/>
</dbReference>
<dbReference type="RefSeq" id="WP_150434814.1">
    <property type="nucleotide sequence ID" value="NZ_VYKJ01000004.1"/>
</dbReference>
<dbReference type="EMBL" id="VYKJ01000004">
    <property type="protein sequence ID" value="KAA9000546.1"/>
    <property type="molecule type" value="Genomic_DNA"/>
</dbReference>
<dbReference type="Gene3D" id="3.40.50.300">
    <property type="entry name" value="P-loop containing nucleotide triphosphate hydrolases"/>
    <property type="match status" value="1"/>
</dbReference>
<dbReference type="PANTHER" id="PTHR43166">
    <property type="entry name" value="AMINO ACID IMPORT ATP-BINDING PROTEIN"/>
    <property type="match status" value="1"/>
</dbReference>
<dbReference type="FunFam" id="3.40.50.300:FF:000020">
    <property type="entry name" value="Amino acid ABC transporter ATP-binding component"/>
    <property type="match status" value="1"/>
</dbReference>
<dbReference type="SUPFAM" id="SSF52540">
    <property type="entry name" value="P-loop containing nucleoside triphosphate hydrolases"/>
    <property type="match status" value="1"/>
</dbReference>
<dbReference type="Pfam" id="PF00005">
    <property type="entry name" value="ABC_tran"/>
    <property type="match status" value="1"/>
</dbReference>
<comment type="similarity">
    <text evidence="2">Belongs to the ABC transporter superfamily.</text>
</comment>
<evidence type="ECO:0000313" key="10">
    <source>
        <dbReference type="EMBL" id="KAA9000546.1"/>
    </source>
</evidence>
<dbReference type="AlphaFoldDB" id="A0A5J5G1C5"/>
<keyword evidence="5" id="KW-0547">Nucleotide-binding</keyword>
<sequence>MIELTDIHKSYGENIILKGVSIRVAKGTVVSIIGPSGSGKTTLLRCVNILEKPQTGIVAIDNITLNFPGANKKDILALRQKTGMVFQQHNLFRHRTVLQNVTEGLIVVHKHSKKNANNIALAILEKVGLKGKEDYYPMQLSGGQQQRVGIARALALNPSVILFDEPTSSLDPELVNEVLTVIKSIAKEGATMIIVTHELDFAKEVSDHVIFMENGEIVEQGHPRDLFAHPVHERTRQFLFAQSNDYIPQI</sequence>
<dbReference type="SMART" id="SM00382">
    <property type="entry name" value="AAA"/>
    <property type="match status" value="1"/>
</dbReference>
<evidence type="ECO:0000256" key="2">
    <source>
        <dbReference type="ARBA" id="ARBA00005417"/>
    </source>
</evidence>
<dbReference type="PROSITE" id="PS00211">
    <property type="entry name" value="ABC_TRANSPORTER_1"/>
    <property type="match status" value="1"/>
</dbReference>
<evidence type="ECO:0000256" key="4">
    <source>
        <dbReference type="ARBA" id="ARBA00022475"/>
    </source>
</evidence>
<dbReference type="PIRSF" id="PIRSF039085">
    <property type="entry name" value="ABC_ATPase_HisP"/>
    <property type="match status" value="1"/>
</dbReference>
<evidence type="ECO:0000256" key="8">
    <source>
        <dbReference type="ARBA" id="ARBA00023136"/>
    </source>
</evidence>
<gene>
    <name evidence="10" type="ORF">FJU30_09970</name>
</gene>
<dbReference type="PROSITE" id="PS50893">
    <property type="entry name" value="ABC_TRANSPORTER_2"/>
    <property type="match status" value="1"/>
</dbReference>
<dbReference type="PANTHER" id="PTHR43166:SF35">
    <property type="entry name" value="L-CYSTINE IMPORT ATP-BINDING PROTEIN TCYN"/>
    <property type="match status" value="1"/>
</dbReference>
<reference evidence="10 11" key="1">
    <citation type="submission" date="2019-09" db="EMBL/GenBank/DDBJ databases">
        <authorList>
            <person name="Li Y."/>
        </authorList>
    </citation>
    <scope>NUCLEOTIDE SEQUENCE [LARGE SCALE GENOMIC DNA]</scope>
    <source>
        <strain evidence="10 11">L3-3HA</strain>
    </source>
</reference>
<dbReference type="InterPro" id="IPR027417">
    <property type="entry name" value="P-loop_NTPase"/>
</dbReference>
<dbReference type="Proteomes" id="UP000335415">
    <property type="component" value="Unassembled WGS sequence"/>
</dbReference>
<dbReference type="GO" id="GO:0005886">
    <property type="term" value="C:plasma membrane"/>
    <property type="evidence" value="ECO:0007669"/>
    <property type="project" value="UniProtKB-SubCell"/>
</dbReference>
<keyword evidence="7" id="KW-0029">Amino-acid transport</keyword>
<evidence type="ECO:0000313" key="11">
    <source>
        <dbReference type="Proteomes" id="UP000335415"/>
    </source>
</evidence>
<dbReference type="InterPro" id="IPR003593">
    <property type="entry name" value="AAA+_ATPase"/>
</dbReference>
<keyword evidence="4" id="KW-1003">Cell membrane</keyword>
<keyword evidence="3" id="KW-0813">Transport</keyword>
<dbReference type="InterPro" id="IPR050086">
    <property type="entry name" value="MetN_ABC_transporter-like"/>
</dbReference>
<keyword evidence="8" id="KW-0472">Membrane</keyword>
<dbReference type="InterPro" id="IPR003439">
    <property type="entry name" value="ABC_transporter-like_ATP-bd"/>
</dbReference>
<keyword evidence="6 10" id="KW-0067">ATP-binding</keyword>
<evidence type="ECO:0000256" key="1">
    <source>
        <dbReference type="ARBA" id="ARBA00004417"/>
    </source>
</evidence>
<proteinExistence type="inferred from homology"/>
<dbReference type="GO" id="GO:0005524">
    <property type="term" value="F:ATP binding"/>
    <property type="evidence" value="ECO:0007669"/>
    <property type="project" value="UniProtKB-KW"/>
</dbReference>